<feature type="transmembrane region" description="Helical" evidence="16">
    <location>
        <begin position="243"/>
        <end position="266"/>
    </location>
</feature>
<keyword evidence="8" id="KW-0106">Calcium</keyword>
<keyword evidence="5 16" id="KW-0812">Transmembrane</keyword>
<dbReference type="Gene3D" id="2.10.25.10">
    <property type="entry name" value="Laminin"/>
    <property type="match status" value="2"/>
</dbReference>
<organism evidence="18 19">
    <name type="scientific">Brassica napus</name>
    <name type="common">Rape</name>
    <dbReference type="NCBI Taxonomy" id="3708"/>
    <lineage>
        <taxon>Eukaryota</taxon>
        <taxon>Viridiplantae</taxon>
        <taxon>Streptophyta</taxon>
        <taxon>Embryophyta</taxon>
        <taxon>Tracheophyta</taxon>
        <taxon>Spermatophyta</taxon>
        <taxon>Magnoliopsida</taxon>
        <taxon>eudicotyledons</taxon>
        <taxon>Gunneridae</taxon>
        <taxon>Pentapetalae</taxon>
        <taxon>rosids</taxon>
        <taxon>malvids</taxon>
        <taxon>Brassicales</taxon>
        <taxon>Brassicaceae</taxon>
        <taxon>Brassiceae</taxon>
        <taxon>Brassica</taxon>
    </lineage>
</organism>
<evidence type="ECO:0000256" key="1">
    <source>
        <dbReference type="ARBA" id="ARBA00004394"/>
    </source>
</evidence>
<evidence type="ECO:0000259" key="17">
    <source>
        <dbReference type="SMART" id="SM00179"/>
    </source>
</evidence>
<gene>
    <name evidence="18" type="primary">BnaA07g02250D</name>
    <name evidence="18" type="ORF">GSBRNA2T00065458001</name>
</gene>
<evidence type="ECO:0000256" key="13">
    <source>
        <dbReference type="ARBA" id="ARBA00023157"/>
    </source>
</evidence>
<dbReference type="InterPro" id="IPR026823">
    <property type="entry name" value="cEGF"/>
</dbReference>
<keyword evidence="9" id="KW-0653">Protein transport</keyword>
<protein>
    <submittedName>
        <fullName evidence="18">BnaA07g02250D protein</fullName>
    </submittedName>
</protein>
<comment type="subcellular location">
    <subcellularLocation>
        <location evidence="15">Endomembrane system</location>
        <topology evidence="15">Single-pass type I membrane protein</topology>
    </subcellularLocation>
    <subcellularLocation>
        <location evidence="1">Golgi apparatus membrane</location>
    </subcellularLocation>
</comment>
<dbReference type="OMA" id="THWEASG"/>
<dbReference type="CDD" id="cd00054">
    <property type="entry name" value="EGF_CA"/>
    <property type="match status" value="1"/>
</dbReference>
<keyword evidence="10 16" id="KW-1133">Transmembrane helix</keyword>
<dbReference type="InterPro" id="IPR056858">
    <property type="entry name" value="VSR_TRX"/>
</dbReference>
<dbReference type="PROSITE" id="PS01187">
    <property type="entry name" value="EGF_CA"/>
    <property type="match status" value="1"/>
</dbReference>
<evidence type="ECO:0000256" key="16">
    <source>
        <dbReference type="SAM" id="Phobius"/>
    </source>
</evidence>
<proteinExistence type="inferred from homology"/>
<keyword evidence="6" id="KW-0732">Signal</keyword>
<evidence type="ECO:0000256" key="5">
    <source>
        <dbReference type="ARBA" id="ARBA00022692"/>
    </source>
</evidence>
<keyword evidence="14" id="KW-0325">Glycoprotein</keyword>
<evidence type="ECO:0000256" key="10">
    <source>
        <dbReference type="ARBA" id="ARBA00022989"/>
    </source>
</evidence>
<keyword evidence="3" id="KW-0813">Transport</keyword>
<evidence type="ECO:0000313" key="18">
    <source>
        <dbReference type="EMBL" id="CDY38158.1"/>
    </source>
</evidence>
<dbReference type="Proteomes" id="UP000028999">
    <property type="component" value="Unassembled WGS sequence"/>
</dbReference>
<dbReference type="STRING" id="3708.A0A078HMX1"/>
<reference evidence="18 19" key="1">
    <citation type="journal article" date="2014" name="Science">
        <title>Plant genetics. Early allopolyploid evolution in the post-Neolithic Brassica napus oilseed genome.</title>
        <authorList>
            <person name="Chalhoub B."/>
            <person name="Denoeud F."/>
            <person name="Liu S."/>
            <person name="Parkin I.A."/>
            <person name="Tang H."/>
            <person name="Wang X."/>
            <person name="Chiquet J."/>
            <person name="Belcram H."/>
            <person name="Tong C."/>
            <person name="Samans B."/>
            <person name="Correa M."/>
            <person name="Da Silva C."/>
            <person name="Just J."/>
            <person name="Falentin C."/>
            <person name="Koh C.S."/>
            <person name="Le Clainche I."/>
            <person name="Bernard M."/>
            <person name="Bento P."/>
            <person name="Noel B."/>
            <person name="Labadie K."/>
            <person name="Alberti A."/>
            <person name="Charles M."/>
            <person name="Arnaud D."/>
            <person name="Guo H."/>
            <person name="Daviaud C."/>
            <person name="Alamery S."/>
            <person name="Jabbari K."/>
            <person name="Zhao M."/>
            <person name="Edger P.P."/>
            <person name="Chelaifa H."/>
            <person name="Tack D."/>
            <person name="Lassalle G."/>
            <person name="Mestiri I."/>
            <person name="Schnel N."/>
            <person name="Le Paslier M.C."/>
            <person name="Fan G."/>
            <person name="Renault V."/>
            <person name="Bayer P.E."/>
            <person name="Golicz A.A."/>
            <person name="Manoli S."/>
            <person name="Lee T.H."/>
            <person name="Thi V.H."/>
            <person name="Chalabi S."/>
            <person name="Hu Q."/>
            <person name="Fan C."/>
            <person name="Tollenaere R."/>
            <person name="Lu Y."/>
            <person name="Battail C."/>
            <person name="Shen J."/>
            <person name="Sidebottom C.H."/>
            <person name="Wang X."/>
            <person name="Canaguier A."/>
            <person name="Chauveau A."/>
            <person name="Berard A."/>
            <person name="Deniot G."/>
            <person name="Guan M."/>
            <person name="Liu Z."/>
            <person name="Sun F."/>
            <person name="Lim Y.P."/>
            <person name="Lyons E."/>
            <person name="Town C.D."/>
            <person name="Bancroft I."/>
            <person name="Wang X."/>
            <person name="Meng J."/>
            <person name="Ma J."/>
            <person name="Pires J.C."/>
            <person name="King G.J."/>
            <person name="Brunel D."/>
            <person name="Delourme R."/>
            <person name="Renard M."/>
            <person name="Aury J.M."/>
            <person name="Adams K.L."/>
            <person name="Batley J."/>
            <person name="Snowdon R.J."/>
            <person name="Tost J."/>
            <person name="Edwards D."/>
            <person name="Zhou Y."/>
            <person name="Hua W."/>
            <person name="Sharpe A.G."/>
            <person name="Paterson A.H."/>
            <person name="Guan C."/>
            <person name="Wincker P."/>
        </authorList>
    </citation>
    <scope>NUCLEOTIDE SEQUENCE [LARGE SCALE GENOMIC DNA]</scope>
    <source>
        <strain evidence="19">cv. Darmor-bzh</strain>
    </source>
</reference>
<evidence type="ECO:0000256" key="14">
    <source>
        <dbReference type="ARBA" id="ARBA00023180"/>
    </source>
</evidence>
<sequence length="302" mass="33835">MNDHPREISIVLRVYIHLVNILIRLKTSSILIEKTESSVGKGSRGDVTILPTIMINNRQYRGKLERSVVLKALCSGFRETTEPPICLTEDIETNECLQNNGGCWEDKTTNITACMDTFRGRVCQCPIVEGVKFLGDGYTHWEASGALRCGINNGGCWKHTQMGRTYSACRDDHSKGCKCPPGFKRDGLKNCEDVNECEEKTACQCRGCKCKNTWGSYECSCSGSLLYIREHDICISKDARGDVSWGVIWIILMGLGAAALGAYTVYKYRIRTYMDSEIRAIMAQYMPLDNHPNTQPSSQLEL</sequence>
<feature type="domain" description="EGF-like calcium-binding" evidence="17">
    <location>
        <begin position="193"/>
        <end position="235"/>
    </location>
</feature>
<dbReference type="InterPro" id="IPR001881">
    <property type="entry name" value="EGF-like_Ca-bd_dom"/>
</dbReference>
<comment type="similarity">
    <text evidence="2">Belongs to the VSR (BP-80) family.</text>
</comment>
<name>A0A078HMX1_BRANA</name>
<evidence type="ECO:0000313" key="19">
    <source>
        <dbReference type="Proteomes" id="UP000028999"/>
    </source>
</evidence>
<keyword evidence="4" id="KW-0245">EGF-like domain</keyword>
<dbReference type="EMBL" id="LK032417">
    <property type="protein sequence ID" value="CDY38158.1"/>
    <property type="molecule type" value="Genomic_DNA"/>
</dbReference>
<dbReference type="GO" id="GO:0005509">
    <property type="term" value="F:calcium ion binding"/>
    <property type="evidence" value="ECO:0007669"/>
    <property type="project" value="InterPro"/>
</dbReference>
<keyword evidence="13" id="KW-1015">Disulfide bond</keyword>
<dbReference type="GO" id="GO:0000139">
    <property type="term" value="C:Golgi membrane"/>
    <property type="evidence" value="ECO:0007669"/>
    <property type="project" value="UniProtKB-SubCell"/>
</dbReference>
<dbReference type="PANTHER" id="PTHR22702:SF1">
    <property type="entry name" value="PROTEASE-ASSOCIATED DOMAIN-CONTAINING PROTEIN 1"/>
    <property type="match status" value="1"/>
</dbReference>
<evidence type="ECO:0000256" key="12">
    <source>
        <dbReference type="ARBA" id="ARBA00023136"/>
    </source>
</evidence>
<dbReference type="SMART" id="SM00179">
    <property type="entry name" value="EGF_CA"/>
    <property type="match status" value="1"/>
</dbReference>
<evidence type="ECO:0000256" key="7">
    <source>
        <dbReference type="ARBA" id="ARBA00022737"/>
    </source>
</evidence>
<evidence type="ECO:0000256" key="2">
    <source>
        <dbReference type="ARBA" id="ARBA00007038"/>
    </source>
</evidence>
<evidence type="ECO:0000256" key="6">
    <source>
        <dbReference type="ARBA" id="ARBA00022729"/>
    </source>
</evidence>
<dbReference type="GO" id="GO:0015031">
    <property type="term" value="P:protein transport"/>
    <property type="evidence" value="ECO:0007669"/>
    <property type="project" value="UniProtKB-KW"/>
</dbReference>
<keyword evidence="12 16" id="KW-0472">Membrane</keyword>
<dbReference type="FunFam" id="2.10.25.10:FF:000178">
    <property type="entry name" value="vacuolar-sorting receptor 1"/>
    <property type="match status" value="1"/>
</dbReference>
<dbReference type="AlphaFoldDB" id="A0A078HMX1"/>
<dbReference type="PANTHER" id="PTHR22702">
    <property type="entry name" value="PROTEASE-ASSOCIATED DOMAIN-CONTAINING PROTEIN"/>
    <property type="match status" value="1"/>
</dbReference>
<evidence type="ECO:0000256" key="9">
    <source>
        <dbReference type="ARBA" id="ARBA00022927"/>
    </source>
</evidence>
<keyword evidence="7" id="KW-0677">Repeat</keyword>
<dbReference type="Pfam" id="PF25011">
    <property type="entry name" value="VSR_TRX"/>
    <property type="match status" value="1"/>
</dbReference>
<evidence type="ECO:0000256" key="4">
    <source>
        <dbReference type="ARBA" id="ARBA00022536"/>
    </source>
</evidence>
<evidence type="ECO:0000256" key="15">
    <source>
        <dbReference type="ARBA" id="ARBA00046288"/>
    </source>
</evidence>
<dbReference type="InterPro" id="IPR018097">
    <property type="entry name" value="EGF_Ca-bd_CS"/>
</dbReference>
<keyword evidence="11" id="KW-0333">Golgi apparatus</keyword>
<keyword evidence="19" id="KW-1185">Reference proteome</keyword>
<dbReference type="PaxDb" id="3708-A0A078HMX1"/>
<evidence type="ECO:0000256" key="8">
    <source>
        <dbReference type="ARBA" id="ARBA00022837"/>
    </source>
</evidence>
<accession>A0A078HMX1</accession>
<dbReference type="Gramene" id="CDY38158">
    <property type="protein sequence ID" value="CDY38158"/>
    <property type="gene ID" value="GSBRNA2T00065458001"/>
</dbReference>
<evidence type="ECO:0000256" key="3">
    <source>
        <dbReference type="ARBA" id="ARBA00022448"/>
    </source>
</evidence>
<evidence type="ECO:0000256" key="11">
    <source>
        <dbReference type="ARBA" id="ARBA00023034"/>
    </source>
</evidence>
<dbReference type="Pfam" id="PF12662">
    <property type="entry name" value="cEGF"/>
    <property type="match status" value="1"/>
</dbReference>